<keyword evidence="9" id="KW-1185">Reference proteome</keyword>
<evidence type="ECO:0000256" key="1">
    <source>
        <dbReference type="ARBA" id="ARBA00001033"/>
    </source>
</evidence>
<evidence type="ECO:0000313" key="8">
    <source>
        <dbReference type="EMBL" id="TGB00174.1"/>
    </source>
</evidence>
<dbReference type="PRINTS" id="PR00377">
    <property type="entry name" value="IMPHPHTASES"/>
</dbReference>
<dbReference type="GO" id="GO:0046854">
    <property type="term" value="P:phosphatidylinositol phosphate biosynthetic process"/>
    <property type="evidence" value="ECO:0007669"/>
    <property type="project" value="InterPro"/>
</dbReference>
<gene>
    <name evidence="8" type="ORF">E4665_00405</name>
</gene>
<dbReference type="Proteomes" id="UP000298347">
    <property type="component" value="Unassembled WGS sequence"/>
</dbReference>
<feature type="binding site" evidence="7">
    <location>
        <position position="71"/>
    </location>
    <ligand>
        <name>Mg(2+)</name>
        <dbReference type="ChEBI" id="CHEBI:18420"/>
        <label>1</label>
        <note>catalytic</note>
    </ligand>
</feature>
<dbReference type="PANTHER" id="PTHR20854">
    <property type="entry name" value="INOSITOL MONOPHOSPHATASE"/>
    <property type="match status" value="1"/>
</dbReference>
<keyword evidence="4 7" id="KW-0479">Metal-binding</keyword>
<evidence type="ECO:0000256" key="6">
    <source>
        <dbReference type="ARBA" id="ARBA00022842"/>
    </source>
</evidence>
<dbReference type="Gene3D" id="3.40.190.80">
    <property type="match status" value="1"/>
</dbReference>
<reference evidence="8 9" key="1">
    <citation type="journal article" date="2015" name="Int. J. Syst. Evol. Microbiol.">
        <title>Sporolactobacillus shoreae sp. nov. and Sporolactobacillus spathodeae sp. nov., two spore-forming lactic acid bacteria isolated from tree barks in Thailand.</title>
        <authorList>
            <person name="Thamacharoensuk T."/>
            <person name="Kitahara M."/>
            <person name="Ohkuma M."/>
            <person name="Thongchul N."/>
            <person name="Tanasupawat S."/>
        </authorList>
    </citation>
    <scope>NUCLEOTIDE SEQUENCE [LARGE SCALE GENOMIC DNA]</scope>
    <source>
        <strain evidence="8 9">BK92</strain>
    </source>
</reference>
<dbReference type="InterPro" id="IPR000760">
    <property type="entry name" value="Inositol_monophosphatase-like"/>
</dbReference>
<organism evidence="8 9">
    <name type="scientific">Sporolactobacillus shoreae</name>
    <dbReference type="NCBI Taxonomy" id="1465501"/>
    <lineage>
        <taxon>Bacteria</taxon>
        <taxon>Bacillati</taxon>
        <taxon>Bacillota</taxon>
        <taxon>Bacilli</taxon>
        <taxon>Bacillales</taxon>
        <taxon>Sporolactobacillaceae</taxon>
        <taxon>Sporolactobacillus</taxon>
    </lineage>
</organism>
<comment type="catalytic activity">
    <reaction evidence="1">
        <text>a myo-inositol phosphate + H2O = myo-inositol + phosphate</text>
        <dbReference type="Rhea" id="RHEA:24056"/>
        <dbReference type="ChEBI" id="CHEBI:15377"/>
        <dbReference type="ChEBI" id="CHEBI:17268"/>
        <dbReference type="ChEBI" id="CHEBI:43474"/>
        <dbReference type="ChEBI" id="CHEBI:84139"/>
        <dbReference type="EC" id="3.1.3.25"/>
    </reaction>
</comment>
<comment type="cofactor">
    <cofactor evidence="2 7">
        <name>Mg(2+)</name>
        <dbReference type="ChEBI" id="CHEBI:18420"/>
    </cofactor>
</comment>
<dbReference type="PROSITE" id="PS00630">
    <property type="entry name" value="IMP_2"/>
    <property type="match status" value="1"/>
</dbReference>
<comment type="caution">
    <text evidence="8">The sequence shown here is derived from an EMBL/GenBank/DDBJ whole genome shotgun (WGS) entry which is preliminary data.</text>
</comment>
<dbReference type="GO" id="GO:0008934">
    <property type="term" value="F:inositol monophosphate 1-phosphatase activity"/>
    <property type="evidence" value="ECO:0007669"/>
    <property type="project" value="TreeGrafter"/>
</dbReference>
<name>A0A4Z0GRZ2_9BACL</name>
<evidence type="ECO:0000256" key="7">
    <source>
        <dbReference type="PIRSR" id="PIRSR600760-2"/>
    </source>
</evidence>
<dbReference type="AlphaFoldDB" id="A0A4Z0GRZ2"/>
<dbReference type="EC" id="3.1.3.25" evidence="3"/>
<dbReference type="OrthoDB" id="9772456at2"/>
<dbReference type="Gene3D" id="3.30.540.10">
    <property type="entry name" value="Fructose-1,6-Bisphosphatase, subunit A, domain 1"/>
    <property type="match status" value="1"/>
</dbReference>
<feature type="binding site" evidence="7">
    <location>
        <position position="89"/>
    </location>
    <ligand>
        <name>Mg(2+)</name>
        <dbReference type="ChEBI" id="CHEBI:18420"/>
        <label>1</label>
        <note>catalytic</note>
    </ligand>
</feature>
<dbReference type="GO" id="GO:0006020">
    <property type="term" value="P:inositol metabolic process"/>
    <property type="evidence" value="ECO:0007669"/>
    <property type="project" value="TreeGrafter"/>
</dbReference>
<dbReference type="Pfam" id="PF00459">
    <property type="entry name" value="Inositol_P"/>
    <property type="match status" value="1"/>
</dbReference>
<keyword evidence="5" id="KW-0378">Hydrolase</keyword>
<protein>
    <recommendedName>
        <fullName evidence="3">inositol-phosphate phosphatase</fullName>
        <ecNumber evidence="3">3.1.3.25</ecNumber>
    </recommendedName>
</protein>
<dbReference type="InterPro" id="IPR020550">
    <property type="entry name" value="Inositol_monophosphatase_CS"/>
</dbReference>
<dbReference type="GO" id="GO:0007165">
    <property type="term" value="P:signal transduction"/>
    <property type="evidence" value="ECO:0007669"/>
    <property type="project" value="TreeGrafter"/>
</dbReference>
<dbReference type="PANTHER" id="PTHR20854:SF4">
    <property type="entry name" value="INOSITOL-1-MONOPHOSPHATASE-RELATED"/>
    <property type="match status" value="1"/>
</dbReference>
<evidence type="ECO:0000256" key="5">
    <source>
        <dbReference type="ARBA" id="ARBA00022801"/>
    </source>
</evidence>
<dbReference type="GO" id="GO:0046872">
    <property type="term" value="F:metal ion binding"/>
    <property type="evidence" value="ECO:0007669"/>
    <property type="project" value="UniProtKB-KW"/>
</dbReference>
<accession>A0A4Z0GRZ2</accession>
<evidence type="ECO:0000256" key="3">
    <source>
        <dbReference type="ARBA" id="ARBA00013106"/>
    </source>
</evidence>
<dbReference type="CDD" id="cd01637">
    <property type="entry name" value="IMPase_like"/>
    <property type="match status" value="1"/>
</dbReference>
<evidence type="ECO:0000256" key="2">
    <source>
        <dbReference type="ARBA" id="ARBA00001946"/>
    </source>
</evidence>
<sequence length="276" mass="30860">MDQKDWQNLHDKVIEWIFQAGDQLRQSLSVQLEVSVKTAHNDLVTNMDKAIEKFLVGKIKETYPDHRVVSEEGFGDAPTDLSGVVWFVDPIDGTLNYVLQKRFFAISIGIYENGKGKAAFVYDVMGSELFHCISGFGAYRNEHRLPSLKMVKLEDALVDLSMTWIKPNRRIDQDIMTDIIRKCSGTRAYGAASIELAYVASGLIDAYFTMRLSPWDYAAGLILIREVGGTATKANGSSIDLLSRTSVLTAGPSLHNEIAEHIRKQVDEGKFLKEPN</sequence>
<dbReference type="SUPFAM" id="SSF56655">
    <property type="entry name" value="Carbohydrate phosphatase"/>
    <property type="match status" value="1"/>
</dbReference>
<keyword evidence="6 7" id="KW-0460">Magnesium</keyword>
<dbReference type="FunFam" id="3.30.540.10:FF:000003">
    <property type="entry name" value="Inositol-1-monophosphatase"/>
    <property type="match status" value="1"/>
</dbReference>
<evidence type="ECO:0000313" key="9">
    <source>
        <dbReference type="Proteomes" id="UP000298347"/>
    </source>
</evidence>
<feature type="binding site" evidence="7">
    <location>
        <position position="216"/>
    </location>
    <ligand>
        <name>Mg(2+)</name>
        <dbReference type="ChEBI" id="CHEBI:18420"/>
        <label>1</label>
        <note>catalytic</note>
    </ligand>
</feature>
<feature type="binding site" evidence="7">
    <location>
        <position position="91"/>
    </location>
    <ligand>
        <name>Mg(2+)</name>
        <dbReference type="ChEBI" id="CHEBI:18420"/>
        <label>1</label>
        <note>catalytic</note>
    </ligand>
</feature>
<proteinExistence type="predicted"/>
<dbReference type="EMBL" id="SRJD01000001">
    <property type="protein sequence ID" value="TGB00174.1"/>
    <property type="molecule type" value="Genomic_DNA"/>
</dbReference>
<feature type="binding site" evidence="7">
    <location>
        <position position="92"/>
    </location>
    <ligand>
        <name>Mg(2+)</name>
        <dbReference type="ChEBI" id="CHEBI:18420"/>
        <label>1</label>
        <note>catalytic</note>
    </ligand>
</feature>
<evidence type="ECO:0000256" key="4">
    <source>
        <dbReference type="ARBA" id="ARBA00022723"/>
    </source>
</evidence>
<dbReference type="RefSeq" id="WP_135346820.1">
    <property type="nucleotide sequence ID" value="NZ_SRJD01000001.1"/>
</dbReference>